<sequence length="74" mass="8729">MGLVVINDNVGTGKTVSILLWIIHQKLQNKLYKTKVFVSKNIIFQWEEDLLKFFKNLLSYTLIFDPKNEEDLDK</sequence>
<protein>
    <recommendedName>
        <fullName evidence="2">SNF2 N-terminal domain-containing protein</fullName>
    </recommendedName>
</protein>
<name>A0A6C0JBE6_9ZZZZ</name>
<evidence type="ECO:0000313" key="1">
    <source>
        <dbReference type="EMBL" id="QHU01877.1"/>
    </source>
</evidence>
<organism evidence="1">
    <name type="scientific">viral metagenome</name>
    <dbReference type="NCBI Taxonomy" id="1070528"/>
    <lineage>
        <taxon>unclassified sequences</taxon>
        <taxon>metagenomes</taxon>
        <taxon>organismal metagenomes</taxon>
    </lineage>
</organism>
<proteinExistence type="predicted"/>
<evidence type="ECO:0008006" key="2">
    <source>
        <dbReference type="Google" id="ProtNLM"/>
    </source>
</evidence>
<dbReference type="Gene3D" id="3.40.50.10810">
    <property type="entry name" value="Tandem AAA-ATPase domain"/>
    <property type="match status" value="1"/>
</dbReference>
<dbReference type="InterPro" id="IPR038718">
    <property type="entry name" value="SNF2-like_sf"/>
</dbReference>
<accession>A0A6C0JBE6</accession>
<dbReference type="SUPFAM" id="SSF52540">
    <property type="entry name" value="P-loop containing nucleoside triphosphate hydrolases"/>
    <property type="match status" value="1"/>
</dbReference>
<dbReference type="AlphaFoldDB" id="A0A6C0JBE6"/>
<dbReference type="EMBL" id="MN740350">
    <property type="protein sequence ID" value="QHU01877.1"/>
    <property type="molecule type" value="Genomic_DNA"/>
</dbReference>
<dbReference type="InterPro" id="IPR027417">
    <property type="entry name" value="P-loop_NTPase"/>
</dbReference>
<reference evidence="1" key="1">
    <citation type="journal article" date="2020" name="Nature">
        <title>Giant virus diversity and host interactions through global metagenomics.</title>
        <authorList>
            <person name="Schulz F."/>
            <person name="Roux S."/>
            <person name="Paez-Espino D."/>
            <person name="Jungbluth S."/>
            <person name="Walsh D.A."/>
            <person name="Denef V.J."/>
            <person name="McMahon K.D."/>
            <person name="Konstantinidis K.T."/>
            <person name="Eloe-Fadrosh E.A."/>
            <person name="Kyrpides N.C."/>
            <person name="Woyke T."/>
        </authorList>
    </citation>
    <scope>NUCLEOTIDE SEQUENCE</scope>
    <source>
        <strain evidence="1">GVMAG-M-3300025880-56</strain>
    </source>
</reference>